<dbReference type="STRING" id="1122155.SAMN02745158_03530"/>
<dbReference type="PANTHER" id="PTHR42682:SF4">
    <property type="entry name" value="NADH-UBIQUINONE_PLASTOQUINONE"/>
    <property type="match status" value="1"/>
</dbReference>
<dbReference type="EMBL" id="FQVI01000024">
    <property type="protein sequence ID" value="SHF38411.1"/>
    <property type="molecule type" value="Genomic_DNA"/>
</dbReference>
<feature type="transmembrane region" description="Helical" evidence="8">
    <location>
        <begin position="35"/>
        <end position="52"/>
    </location>
</feature>
<evidence type="ECO:0000256" key="4">
    <source>
        <dbReference type="ARBA" id="ARBA00022989"/>
    </source>
</evidence>
<feature type="transmembrane region" description="Helical" evidence="8">
    <location>
        <begin position="163"/>
        <end position="186"/>
    </location>
</feature>
<protein>
    <submittedName>
        <fullName evidence="10">Hydrogenase-4 component B</fullName>
    </submittedName>
</protein>
<evidence type="ECO:0000313" key="11">
    <source>
        <dbReference type="Proteomes" id="UP000184245"/>
    </source>
</evidence>
<dbReference type="GO" id="GO:0016491">
    <property type="term" value="F:oxidoreductase activity"/>
    <property type="evidence" value="ECO:0007669"/>
    <property type="project" value="UniProtKB-KW"/>
</dbReference>
<dbReference type="RefSeq" id="WP_072854095.1">
    <property type="nucleotide sequence ID" value="NZ_FQVI01000024.1"/>
</dbReference>
<feature type="transmembrane region" description="Helical" evidence="8">
    <location>
        <begin position="344"/>
        <end position="360"/>
    </location>
</feature>
<dbReference type="PRINTS" id="PR01434">
    <property type="entry name" value="NADHDHGNASE5"/>
</dbReference>
<keyword evidence="2" id="KW-1003">Cell membrane</keyword>
<reference evidence="10 11" key="1">
    <citation type="submission" date="2016-11" db="EMBL/GenBank/DDBJ databases">
        <authorList>
            <person name="Jaros S."/>
            <person name="Januszkiewicz K."/>
            <person name="Wedrychowicz H."/>
        </authorList>
    </citation>
    <scope>NUCLEOTIDE SEQUENCE [LARGE SCALE GENOMIC DNA]</scope>
    <source>
        <strain evidence="10 11">DSM 17459</strain>
    </source>
</reference>
<feature type="transmembrane region" description="Helical" evidence="8">
    <location>
        <begin position="637"/>
        <end position="658"/>
    </location>
</feature>
<evidence type="ECO:0000259" key="9">
    <source>
        <dbReference type="Pfam" id="PF00361"/>
    </source>
</evidence>
<feature type="transmembrane region" description="Helical" evidence="8">
    <location>
        <begin position="303"/>
        <end position="324"/>
    </location>
</feature>
<keyword evidence="11" id="KW-1185">Reference proteome</keyword>
<feature type="domain" description="NADH:quinone oxidoreductase/Mrp antiporter transmembrane" evidence="9">
    <location>
        <begin position="128"/>
        <end position="419"/>
    </location>
</feature>
<dbReference type="PANTHER" id="PTHR42682">
    <property type="entry name" value="HYDROGENASE-4 COMPONENT F"/>
    <property type="match status" value="1"/>
</dbReference>
<feature type="transmembrane region" description="Helical" evidence="8">
    <location>
        <begin position="516"/>
        <end position="541"/>
    </location>
</feature>
<dbReference type="AlphaFoldDB" id="A0A1M5B785"/>
<evidence type="ECO:0000256" key="6">
    <source>
        <dbReference type="ARBA" id="ARBA00023136"/>
    </source>
</evidence>
<dbReference type="InterPro" id="IPR001750">
    <property type="entry name" value="ND/Mrp_TM"/>
</dbReference>
<feature type="transmembrane region" description="Helical" evidence="8">
    <location>
        <begin position="6"/>
        <end position="23"/>
    </location>
</feature>
<keyword evidence="4 8" id="KW-1133">Transmembrane helix</keyword>
<dbReference type="OrthoDB" id="9807568at2"/>
<feature type="transmembrane region" description="Helical" evidence="8">
    <location>
        <begin position="476"/>
        <end position="496"/>
    </location>
</feature>
<name>A0A1M5B785_9CLOT</name>
<feature type="transmembrane region" description="Helical" evidence="8">
    <location>
        <begin position="209"/>
        <end position="232"/>
    </location>
</feature>
<keyword evidence="3 7" id="KW-0812">Transmembrane</keyword>
<keyword evidence="6 8" id="KW-0472">Membrane</keyword>
<evidence type="ECO:0000256" key="8">
    <source>
        <dbReference type="SAM" id="Phobius"/>
    </source>
</evidence>
<feature type="transmembrane region" description="Helical" evidence="8">
    <location>
        <begin position="380"/>
        <end position="399"/>
    </location>
</feature>
<evidence type="ECO:0000256" key="3">
    <source>
        <dbReference type="ARBA" id="ARBA00022692"/>
    </source>
</evidence>
<evidence type="ECO:0000256" key="2">
    <source>
        <dbReference type="ARBA" id="ARBA00022475"/>
    </source>
</evidence>
<comment type="subcellular location">
    <subcellularLocation>
        <location evidence="1">Cell membrane</location>
        <topology evidence="1">Multi-pass membrane protein</topology>
    </subcellularLocation>
    <subcellularLocation>
        <location evidence="7">Membrane</location>
        <topology evidence="7">Multi-pass membrane protein</topology>
    </subcellularLocation>
</comment>
<proteinExistence type="predicted"/>
<feature type="transmembrane region" description="Helical" evidence="8">
    <location>
        <begin position="111"/>
        <end position="129"/>
    </location>
</feature>
<evidence type="ECO:0000256" key="5">
    <source>
        <dbReference type="ARBA" id="ARBA00023002"/>
    </source>
</evidence>
<dbReference type="GO" id="GO:0005886">
    <property type="term" value="C:plasma membrane"/>
    <property type="evidence" value="ECO:0007669"/>
    <property type="project" value="UniProtKB-SubCell"/>
</dbReference>
<organism evidence="10 11">
    <name type="scientific">Lactonifactor longoviformis DSM 17459</name>
    <dbReference type="NCBI Taxonomy" id="1122155"/>
    <lineage>
        <taxon>Bacteria</taxon>
        <taxon>Bacillati</taxon>
        <taxon>Bacillota</taxon>
        <taxon>Clostridia</taxon>
        <taxon>Eubacteriales</taxon>
        <taxon>Clostridiaceae</taxon>
        <taxon>Lactonifactor</taxon>
    </lineage>
</organism>
<evidence type="ECO:0000256" key="1">
    <source>
        <dbReference type="ARBA" id="ARBA00004651"/>
    </source>
</evidence>
<gene>
    <name evidence="10" type="ORF">SAMN02745158_03530</name>
</gene>
<dbReference type="InterPro" id="IPR052175">
    <property type="entry name" value="ComplexI-like_HydComp"/>
</dbReference>
<feature type="transmembrane region" description="Helical" evidence="8">
    <location>
        <begin position="419"/>
        <end position="444"/>
    </location>
</feature>
<evidence type="ECO:0000313" key="10">
    <source>
        <dbReference type="EMBL" id="SHF38411.1"/>
    </source>
</evidence>
<feature type="transmembrane region" description="Helical" evidence="8">
    <location>
        <begin position="273"/>
        <end position="296"/>
    </location>
</feature>
<dbReference type="Pfam" id="PF00361">
    <property type="entry name" value="Proton_antipo_M"/>
    <property type="match status" value="1"/>
</dbReference>
<accession>A0A1M5B785</accession>
<evidence type="ECO:0000256" key="7">
    <source>
        <dbReference type="RuleBase" id="RU000320"/>
    </source>
</evidence>
<dbReference type="Proteomes" id="UP000184245">
    <property type="component" value="Unassembled WGS sequence"/>
</dbReference>
<feature type="transmembrane region" description="Helical" evidence="8">
    <location>
        <begin position="64"/>
        <end position="91"/>
    </location>
</feature>
<keyword evidence="5" id="KW-0560">Oxidoreductase</keyword>
<sequence>MQGNILLGLTVGWPFAAALLCYLTGRFSKRMRNYAADLSILLELLLFASLAVQVWQGETVTFEAAGICSLGICFVLDGFRALFGLLSAFLWLMSALMSNEYMKHERNRNRYYMFLLFTLGATMGVFLSADLYTTFIFFEIMSFTSYVWVAQNETPQALDAASTYLGIAVVGGLILLMGLFMLHHLLGTLRIDELYEAGKKAWTEDSGQIYTAGALILLGFGAKAGMFPLHVWMPKAHTVSPAPASVLLSGILTKAGLFGILSVSCNIFRYDPWWGTAVLLLGMVTMTLGAVLAVFAVNLKRTLACSSMSQIGFVLIGLGMAGLLGEENQLAVRGIVLHMMNHSLFKLVLFLAAGVVFMNLEELELNQIRGFGRRKPFLQLAFLSGALGIGGIPLFSGYVSKTLLHESIVEYIHEGGTVLGSTGFTSFVELLFLFCGGLTVAYMIKLYHALFRNRHPVRQKEFEEQYRNYANPMTKLTLLLSGAVIPVLGILPGVTMERIADSTGTFFAVHPLEHEIAYFSFVNLKGAVISVAVGCLVYFLFIKKTVMVREAPGCYGYKNLWPVWLDLEKKVYVPALTKWLPSVCAGIFRIPDRLVDFIILTLKETLYRPLRLQTESEEAARISRAERIRGRMESHKWMTISLSFGFLMCCIGIVIMVLCVL</sequence>